<keyword evidence="4" id="KW-1185">Reference proteome</keyword>
<name>A0ABY7YLQ2_9HYPH</name>
<proteinExistence type="predicted"/>
<organism evidence="3 4">
    <name type="scientific">Devosia algicola</name>
    <dbReference type="NCBI Taxonomy" id="3026418"/>
    <lineage>
        <taxon>Bacteria</taxon>
        <taxon>Pseudomonadati</taxon>
        <taxon>Pseudomonadota</taxon>
        <taxon>Alphaproteobacteria</taxon>
        <taxon>Hyphomicrobiales</taxon>
        <taxon>Devosiaceae</taxon>
        <taxon>Devosia</taxon>
    </lineage>
</organism>
<dbReference type="Gene3D" id="2.60.40.1890">
    <property type="entry name" value="PCu(A)C copper chaperone"/>
    <property type="match status" value="1"/>
</dbReference>
<evidence type="ECO:0000256" key="1">
    <source>
        <dbReference type="SAM" id="MobiDB-lite"/>
    </source>
</evidence>
<dbReference type="InterPro" id="IPR007410">
    <property type="entry name" value="LpqE-like"/>
</dbReference>
<evidence type="ECO:0000313" key="4">
    <source>
        <dbReference type="Proteomes" id="UP001220530"/>
    </source>
</evidence>
<feature type="region of interest" description="Disordered" evidence="1">
    <location>
        <begin position="155"/>
        <end position="174"/>
    </location>
</feature>
<reference evidence="3 4" key="1">
    <citation type="submission" date="2023-02" db="EMBL/GenBank/DDBJ databases">
        <title>Devosia algicola sp. nov., isolated from the phycosphere of marine algae.</title>
        <authorList>
            <person name="Kim J.M."/>
            <person name="Lee J.K."/>
            <person name="Choi B.J."/>
            <person name="Bayburt H."/>
            <person name="Jeon C.O."/>
        </authorList>
    </citation>
    <scope>NUCLEOTIDE SEQUENCE [LARGE SCALE GENOMIC DNA]</scope>
    <source>
        <strain evidence="3 4">G20-9</strain>
    </source>
</reference>
<sequence length="174" mass="17766">MIRSFFAAALAVTLAFAPAAFAHDGKTHVGDLDISGMFARATLPNAPVGGGFLTITNHGADADTLVSATSTVGKTVQVHEMKMEGDVMKMRHLSDGLPIPAGETVTLTPGGLHLMFIGLAQPFVEGETVPVTLTFATAGSIDLVLPVLSVAATGSADTSHQPMASGDAMNAAQH</sequence>
<dbReference type="RefSeq" id="WP_282218631.1">
    <property type="nucleotide sequence ID" value="NZ_CP118246.1"/>
</dbReference>
<protein>
    <submittedName>
        <fullName evidence="3">Copper chaperone PCu(A)C</fullName>
    </submittedName>
</protein>
<dbReference type="InterPro" id="IPR058248">
    <property type="entry name" value="Lxx211020-like"/>
</dbReference>
<gene>
    <name evidence="3" type="ORF">PSQ19_16530</name>
</gene>
<dbReference type="InterPro" id="IPR036182">
    <property type="entry name" value="PCuAC_sf"/>
</dbReference>
<keyword evidence="2" id="KW-0732">Signal</keyword>
<evidence type="ECO:0000313" key="3">
    <source>
        <dbReference type="EMBL" id="WDR02226.1"/>
    </source>
</evidence>
<feature type="chain" id="PRO_5046762357" evidence="2">
    <location>
        <begin position="23"/>
        <end position="174"/>
    </location>
</feature>
<dbReference type="PANTHER" id="PTHR36302">
    <property type="entry name" value="BLR7088 PROTEIN"/>
    <property type="match status" value="1"/>
</dbReference>
<accession>A0ABY7YLQ2</accession>
<dbReference type="Proteomes" id="UP001220530">
    <property type="component" value="Chromosome"/>
</dbReference>
<feature type="signal peptide" evidence="2">
    <location>
        <begin position="1"/>
        <end position="22"/>
    </location>
</feature>
<dbReference type="SUPFAM" id="SSF110087">
    <property type="entry name" value="DR1885-like metal-binding protein"/>
    <property type="match status" value="1"/>
</dbReference>
<dbReference type="PANTHER" id="PTHR36302:SF1">
    <property type="entry name" value="COPPER CHAPERONE PCU(A)C"/>
    <property type="match status" value="1"/>
</dbReference>
<dbReference type="Pfam" id="PF04314">
    <property type="entry name" value="PCuAC"/>
    <property type="match status" value="1"/>
</dbReference>
<evidence type="ECO:0000256" key="2">
    <source>
        <dbReference type="SAM" id="SignalP"/>
    </source>
</evidence>
<dbReference type="EMBL" id="CP118246">
    <property type="protein sequence ID" value="WDR02226.1"/>
    <property type="molecule type" value="Genomic_DNA"/>
</dbReference>